<feature type="region of interest" description="Disordered" evidence="1">
    <location>
        <begin position="1"/>
        <end position="85"/>
    </location>
</feature>
<dbReference type="GeneID" id="28963640"/>
<sequence length="120" mass="13429">MQATAAAAGDGKQQLRRVTDYSENARRPTGTTISAKLYERRCPNPLQNAEAAPRGKCHKRKRSGSPRNARDHNDTTNDNTDNLLIPTASPLDRRMRSLCIITNPIHLLYHRLRTPLLAST</sequence>
<dbReference type="Proteomes" id="UP000009097">
    <property type="component" value="Chromosome 14"/>
</dbReference>
<dbReference type="VEuPathDB" id="FungiDB:FOXG_22822"/>
<organism evidence="3 4">
    <name type="scientific">Fusarium oxysporum f. sp. lycopersici (strain 4287 / CBS 123668 / FGSC 9935 / NRRL 34936)</name>
    <name type="common">Fusarium vascular wilt of tomato</name>
    <dbReference type="NCBI Taxonomy" id="426428"/>
    <lineage>
        <taxon>Eukaryota</taxon>
        <taxon>Fungi</taxon>
        <taxon>Dikarya</taxon>
        <taxon>Ascomycota</taxon>
        <taxon>Pezizomycotina</taxon>
        <taxon>Sordariomycetes</taxon>
        <taxon>Hypocreomycetidae</taxon>
        <taxon>Hypocreales</taxon>
        <taxon>Nectriaceae</taxon>
        <taxon>Fusarium</taxon>
        <taxon>Fusarium oxysporum species complex</taxon>
    </lineage>
</organism>
<dbReference type="RefSeq" id="XP_018258836.1">
    <property type="nucleotide sequence ID" value="XM_018403361.1"/>
</dbReference>
<proteinExistence type="predicted"/>
<dbReference type="GeneID" id="28963528"/>
<evidence type="ECO:0000313" key="2">
    <source>
        <dbReference type="EMBL" id="KNB20449.1"/>
    </source>
</evidence>
<accession>A0A0J9WDH0</accession>
<name>A0A0J9WDH0_FUSO4</name>
<evidence type="ECO:0000313" key="4">
    <source>
        <dbReference type="Proteomes" id="UP000009097"/>
    </source>
</evidence>
<dbReference type="KEGG" id="fox:FOXG_22934"/>
<gene>
    <name evidence="2" type="ORF">FOXG_22822</name>
    <name evidence="3" type="ORF">FOXG_22934</name>
</gene>
<evidence type="ECO:0000313" key="3">
    <source>
        <dbReference type="EMBL" id="KNB20791.1"/>
    </source>
</evidence>
<dbReference type="RefSeq" id="XP_018258494.1">
    <property type="nucleotide sequence ID" value="XM_018403240.1"/>
</dbReference>
<feature type="compositionally biased region" description="Basic residues" evidence="1">
    <location>
        <begin position="55"/>
        <end position="64"/>
    </location>
</feature>
<dbReference type="AlphaFoldDB" id="A0A0J9WDH0"/>
<dbReference type="EMBL" id="DS231774">
    <property type="protein sequence ID" value="KNB20791.1"/>
    <property type="molecule type" value="Genomic_DNA"/>
</dbReference>
<dbReference type="KEGG" id="fox:FOXG_22822"/>
<feature type="compositionally biased region" description="Basic and acidic residues" evidence="1">
    <location>
        <begin position="17"/>
        <end position="26"/>
    </location>
</feature>
<evidence type="ECO:0000256" key="1">
    <source>
        <dbReference type="SAM" id="MobiDB-lite"/>
    </source>
</evidence>
<protein>
    <submittedName>
        <fullName evidence="3">Uncharacterized protein</fullName>
    </submittedName>
</protein>
<dbReference type="EMBL" id="DS231746">
    <property type="protein sequence ID" value="KNB20449.1"/>
    <property type="molecule type" value="Genomic_DNA"/>
</dbReference>
<reference evidence="3" key="1">
    <citation type="submission" date="2007-04" db="EMBL/GenBank/DDBJ databases">
        <authorList>
            <consortium name="The Broad Institute Genome Sequencing Platform"/>
            <person name="Birren B."/>
            <person name="Lander E."/>
            <person name="Galagan J."/>
            <person name="Nusbaum C."/>
            <person name="Devon K."/>
            <person name="Ma L.-J."/>
            <person name="Jaffe D."/>
            <person name="Butler J."/>
            <person name="Alvarez P."/>
            <person name="Gnerre S."/>
            <person name="Grabherr M."/>
            <person name="Kleber M."/>
            <person name="Mauceli E."/>
            <person name="Brockman W."/>
            <person name="MacCallum I.A."/>
            <person name="Young S."/>
            <person name="LaButti K."/>
            <person name="DeCaprio D."/>
            <person name="Crawford M."/>
            <person name="Koehrsen M."/>
            <person name="Engels R."/>
            <person name="Montgomery P."/>
            <person name="Pearson M."/>
            <person name="Howarth C."/>
            <person name="Larson L."/>
            <person name="White J."/>
            <person name="O'Leary S."/>
            <person name="Kodira C."/>
            <person name="Zeng Q."/>
            <person name="Yandava C."/>
            <person name="Alvarado L."/>
            <person name="Kistler C."/>
            <person name="Shim W.-B."/>
            <person name="Kang S."/>
            <person name="Woloshuk C."/>
        </authorList>
    </citation>
    <scope>NUCLEOTIDE SEQUENCE</scope>
    <source>
        <strain evidence="3">4287</strain>
    </source>
</reference>
<reference evidence="3 4" key="2">
    <citation type="journal article" date="2010" name="Nature">
        <title>Comparative genomics reveals mobile pathogenicity chromosomes in Fusarium.</title>
        <authorList>
            <person name="Ma L.J."/>
            <person name="van der Does H.C."/>
            <person name="Borkovich K.A."/>
            <person name="Coleman J.J."/>
            <person name="Daboussi M.J."/>
            <person name="Di Pietro A."/>
            <person name="Dufresne M."/>
            <person name="Freitag M."/>
            <person name="Grabherr M."/>
            <person name="Henrissat B."/>
            <person name="Houterman P.M."/>
            <person name="Kang S."/>
            <person name="Shim W.B."/>
            <person name="Woloshuk C."/>
            <person name="Xie X."/>
            <person name="Xu J.R."/>
            <person name="Antoniw J."/>
            <person name="Baker S.E."/>
            <person name="Bluhm B.H."/>
            <person name="Breakspear A."/>
            <person name="Brown D.W."/>
            <person name="Butchko R.A."/>
            <person name="Chapman S."/>
            <person name="Coulson R."/>
            <person name="Coutinho P.M."/>
            <person name="Danchin E.G."/>
            <person name="Diener A."/>
            <person name="Gale L.R."/>
            <person name="Gardiner D.M."/>
            <person name="Goff S."/>
            <person name="Hammond-Kosack K.E."/>
            <person name="Hilburn K."/>
            <person name="Hua-Van A."/>
            <person name="Jonkers W."/>
            <person name="Kazan K."/>
            <person name="Kodira C.D."/>
            <person name="Koehrsen M."/>
            <person name="Kumar L."/>
            <person name="Lee Y.H."/>
            <person name="Li L."/>
            <person name="Manners J.M."/>
            <person name="Miranda-Saavedra D."/>
            <person name="Mukherjee M."/>
            <person name="Park G."/>
            <person name="Park J."/>
            <person name="Park S.Y."/>
            <person name="Proctor R.H."/>
            <person name="Regev A."/>
            <person name="Ruiz-Roldan M.C."/>
            <person name="Sain D."/>
            <person name="Sakthikumar S."/>
            <person name="Sykes S."/>
            <person name="Schwartz D.C."/>
            <person name="Turgeon B.G."/>
            <person name="Wapinski I."/>
            <person name="Yoder O."/>
            <person name="Young S."/>
            <person name="Zeng Q."/>
            <person name="Zhou S."/>
            <person name="Galagan J."/>
            <person name="Cuomo C.A."/>
            <person name="Kistler H.C."/>
            <person name="Rep M."/>
        </authorList>
    </citation>
    <scope>NUCLEOTIDE SEQUENCE [LARGE SCALE GENOMIC DNA]</scope>
    <source>
        <strain evidence="3">4287</strain>
        <strain evidence="4">4287 / CBS 123668 / FGSC 9935 / NRRL 34936</strain>
    </source>
</reference>
<dbReference type="VEuPathDB" id="FungiDB:FOXG_22934"/>